<dbReference type="PANTHER" id="PTHR30383">
    <property type="entry name" value="THIOESTERASE 1/PROTEASE 1/LYSOPHOSPHOLIPASE L1"/>
    <property type="match status" value="1"/>
</dbReference>
<dbReference type="InterPro" id="IPR036514">
    <property type="entry name" value="SGNH_hydro_sf"/>
</dbReference>
<dbReference type="RefSeq" id="WP_176441641.1">
    <property type="nucleotide sequence ID" value="NZ_FZOU01000002.1"/>
</dbReference>
<gene>
    <name evidence="3" type="ORF">SAMN05421770_102237</name>
</gene>
<dbReference type="InterPro" id="IPR013830">
    <property type="entry name" value="SGNH_hydro"/>
</dbReference>
<keyword evidence="1" id="KW-1133">Transmembrane helix</keyword>
<dbReference type="Gene3D" id="2.60.40.10">
    <property type="entry name" value="Immunoglobulins"/>
    <property type="match status" value="1"/>
</dbReference>
<feature type="domain" description="SGNH hydrolase-type esterase" evidence="2">
    <location>
        <begin position="29"/>
        <end position="194"/>
    </location>
</feature>
<evidence type="ECO:0000256" key="1">
    <source>
        <dbReference type="SAM" id="Phobius"/>
    </source>
</evidence>
<keyword evidence="1" id="KW-0472">Membrane</keyword>
<keyword evidence="4" id="KW-1185">Reference proteome</keyword>
<dbReference type="InterPro" id="IPR013783">
    <property type="entry name" value="Ig-like_fold"/>
</dbReference>
<dbReference type="Proteomes" id="UP000198356">
    <property type="component" value="Unassembled WGS sequence"/>
</dbReference>
<evidence type="ECO:0000313" key="4">
    <source>
        <dbReference type="Proteomes" id="UP000198356"/>
    </source>
</evidence>
<feature type="transmembrane region" description="Helical" evidence="1">
    <location>
        <begin position="629"/>
        <end position="648"/>
    </location>
</feature>
<dbReference type="SUPFAM" id="SSF52266">
    <property type="entry name" value="SGNH hydrolase"/>
    <property type="match status" value="1"/>
</dbReference>
<dbReference type="GO" id="GO:0004622">
    <property type="term" value="F:phosphatidylcholine lysophospholipase activity"/>
    <property type="evidence" value="ECO:0007669"/>
    <property type="project" value="TreeGrafter"/>
</dbReference>
<sequence length="708" mass="71897">MPTGTVTLTTGSYTSAPLAWTSSNSIAWIGDSLSAPPGGIALGAHWTDQVPMLNQQAIYMPNVSWNYAVAGQNTDYMLKTELPLLLAMSPLPKYVNILGGMNDVIGAVPASTIVANITAMVSALQAVGITPILCTIPPNDTYPIEVETVNAALTKLAASLRVTLVDFWTGLAQSNGAYQAQYYFDGTHPNVPGYSEMANAFIAQTASLYSGGTVWLPTNVQDLVNLAPDPFMENVPTSWVQTFYSNFATLPVVSGVAGASPVVGNWMQAVIAVDGTAGHYAIFGPGDTANAPAGDLMLFVARIKVSGLSALSPLTNQQGISIFAGQTSDLDPFVTPVFNLQADCPDCIVAVEYMQPTAPASGYNVGPQVYFTGGSTAGVVTLQLAQLGIVDLTSIGTHLDSTGSASIGIPPGTLPLGTDNLKVTYTPDAASSPSYNPAFGTASVVVELPVAIITGATLPSGTAGSAYSQTLTATGGAGVGYSWMVTAGSGSLTALGLSLSDSGVLTGAAPVAGNGSFTAEVTDLNGNKASQSFSVTVNPAHTFTIAGVTISVLPGAVTGNSSTITITPENGFKGIVNLSCAITPIAASDSAICSFSQPMIGVSGSSAQSTTLSVYTTAATALDRPMKPFGPVAGLVSLAMVLFVGIPARRRNWPASLGLLLFLVLATSAIGCAGGSRNPGTTPGSYMVTVTGTSGAITTTGAVPLIVQ</sequence>
<dbReference type="Pfam" id="PF13472">
    <property type="entry name" value="Lipase_GDSL_2"/>
    <property type="match status" value="1"/>
</dbReference>
<feature type="transmembrane region" description="Helical" evidence="1">
    <location>
        <begin position="688"/>
        <end position="707"/>
    </location>
</feature>
<accession>A0A239H5E8</accession>
<dbReference type="InterPro" id="IPR051532">
    <property type="entry name" value="Ester_Hydrolysis_Enzymes"/>
</dbReference>
<dbReference type="Gene3D" id="3.40.50.1110">
    <property type="entry name" value="SGNH hydrolase"/>
    <property type="match status" value="1"/>
</dbReference>
<keyword evidence="1" id="KW-0812">Transmembrane</keyword>
<name>A0A239H5E8_9BACT</name>
<reference evidence="3 4" key="1">
    <citation type="submission" date="2017-06" db="EMBL/GenBank/DDBJ databases">
        <authorList>
            <person name="Kim H.J."/>
            <person name="Triplett B.A."/>
        </authorList>
    </citation>
    <scope>NUCLEOTIDE SEQUENCE [LARGE SCALE GENOMIC DNA]</scope>
    <source>
        <strain evidence="3 4">DSM 18704</strain>
    </source>
</reference>
<feature type="transmembrane region" description="Helical" evidence="1">
    <location>
        <begin position="655"/>
        <end position="676"/>
    </location>
</feature>
<protein>
    <submittedName>
        <fullName evidence="3">Lysophospholipase L1</fullName>
    </submittedName>
</protein>
<dbReference type="AlphaFoldDB" id="A0A239H5E8"/>
<proteinExistence type="predicted"/>
<evidence type="ECO:0000313" key="3">
    <source>
        <dbReference type="EMBL" id="SNS76649.1"/>
    </source>
</evidence>
<dbReference type="PANTHER" id="PTHR30383:SF5">
    <property type="entry name" value="SGNH HYDROLASE-TYPE ESTERASE DOMAIN-CONTAINING PROTEIN"/>
    <property type="match status" value="1"/>
</dbReference>
<dbReference type="EMBL" id="FZOU01000002">
    <property type="protein sequence ID" value="SNS76649.1"/>
    <property type="molecule type" value="Genomic_DNA"/>
</dbReference>
<evidence type="ECO:0000259" key="2">
    <source>
        <dbReference type="Pfam" id="PF13472"/>
    </source>
</evidence>
<organism evidence="3 4">
    <name type="scientific">Granulicella rosea</name>
    <dbReference type="NCBI Taxonomy" id="474952"/>
    <lineage>
        <taxon>Bacteria</taxon>
        <taxon>Pseudomonadati</taxon>
        <taxon>Acidobacteriota</taxon>
        <taxon>Terriglobia</taxon>
        <taxon>Terriglobales</taxon>
        <taxon>Acidobacteriaceae</taxon>
        <taxon>Granulicella</taxon>
    </lineage>
</organism>